<evidence type="ECO:0008006" key="3">
    <source>
        <dbReference type="Google" id="ProtNLM"/>
    </source>
</evidence>
<sequence>MGIHANYEWRKISPDGVSCFFGYYDRNPWNLAQSLHLAMRIPQEERLPFPGETAEIGVIGEDGYEPLVTTRAWCHQQGCMELFLPRRPDCFIYNDYDLDDRKLVARIFRLGSGVVGRYELPIYAITPDGRYGVSLNFNRIPRRGYSYADAALPEEPHPADPDADGLRLIDLDSGEEKLIVSYRTMIERHPYAYSIGNRHIWLNHAIFNCDSSRVLWLFRQCDDPHDMRKGWMTFLYTSSLSGGDAACILPEVYWKGRISHQIWGRTPHEILVDANWSGDGSGAVVFDESRCPFHAERLSRGHGRASHMVCSPDGRYILSDSYPQDGLQTLILIDAESGRFETLGTFRHRQPESAPDDVRCDLHPRWSPDGRVVTVDSIHDGRRGIWLLELAPALEKLSGQ</sequence>
<reference evidence="1 2" key="1">
    <citation type="submission" date="2019-08" db="EMBL/GenBank/DDBJ databases">
        <title>In-depth cultivation of the pig gut microbiome towards novel bacterial diversity and tailored functional studies.</title>
        <authorList>
            <person name="Wylensek D."/>
            <person name="Hitch T.C.A."/>
            <person name="Clavel T."/>
        </authorList>
    </citation>
    <scope>NUCLEOTIDE SEQUENCE [LARGE SCALE GENOMIC DNA]</scope>
    <source>
        <strain evidence="1 2">BBE-744-WT-12</strain>
    </source>
</reference>
<dbReference type="EMBL" id="VUNS01000006">
    <property type="protein sequence ID" value="MST96896.1"/>
    <property type="molecule type" value="Genomic_DNA"/>
</dbReference>
<organism evidence="1 2">
    <name type="scientific">Victivallis lenta</name>
    <dbReference type="NCBI Taxonomy" id="2606640"/>
    <lineage>
        <taxon>Bacteria</taxon>
        <taxon>Pseudomonadati</taxon>
        <taxon>Lentisphaerota</taxon>
        <taxon>Lentisphaeria</taxon>
        <taxon>Victivallales</taxon>
        <taxon>Victivallaceae</taxon>
        <taxon>Victivallis</taxon>
    </lineage>
</organism>
<evidence type="ECO:0000313" key="2">
    <source>
        <dbReference type="Proteomes" id="UP000435649"/>
    </source>
</evidence>
<dbReference type="RefSeq" id="WP_154417688.1">
    <property type="nucleotide sequence ID" value="NZ_VUNS01000006.1"/>
</dbReference>
<keyword evidence="2" id="KW-1185">Reference proteome</keyword>
<dbReference type="SUPFAM" id="SSF69304">
    <property type="entry name" value="Tricorn protease N-terminal domain"/>
    <property type="match status" value="1"/>
</dbReference>
<dbReference type="AlphaFoldDB" id="A0A844G0M4"/>
<dbReference type="Gene3D" id="2.120.10.30">
    <property type="entry name" value="TolB, C-terminal domain"/>
    <property type="match status" value="1"/>
</dbReference>
<comment type="caution">
    <text evidence="1">The sequence shown here is derived from an EMBL/GenBank/DDBJ whole genome shotgun (WGS) entry which is preliminary data.</text>
</comment>
<dbReference type="Proteomes" id="UP000435649">
    <property type="component" value="Unassembled WGS sequence"/>
</dbReference>
<name>A0A844G0M4_9BACT</name>
<gene>
    <name evidence="1" type="ORF">FYJ85_07520</name>
</gene>
<protein>
    <recommendedName>
        <fullName evidence="3">Oligogalacturonide lyase</fullName>
    </recommendedName>
</protein>
<accession>A0A844G0M4</accession>
<proteinExistence type="predicted"/>
<dbReference type="InterPro" id="IPR011042">
    <property type="entry name" value="6-blade_b-propeller_TolB-like"/>
</dbReference>
<evidence type="ECO:0000313" key="1">
    <source>
        <dbReference type="EMBL" id="MST96896.1"/>
    </source>
</evidence>